<evidence type="ECO:0000313" key="1">
    <source>
        <dbReference type="EMBL" id="GLH97501.1"/>
    </source>
</evidence>
<dbReference type="InterPro" id="IPR011013">
    <property type="entry name" value="Gal_mutarotase_sf_dom"/>
</dbReference>
<evidence type="ECO:0000313" key="2">
    <source>
        <dbReference type="Proteomes" id="UP001144280"/>
    </source>
</evidence>
<protein>
    <recommendedName>
        <fullName evidence="3">DUF4432 domain-containing protein</fullName>
    </recommendedName>
</protein>
<dbReference type="EMBL" id="BSDI01000011">
    <property type="protein sequence ID" value="GLH97501.1"/>
    <property type="molecule type" value="Genomic_DNA"/>
</dbReference>
<accession>A0ABQ5QUB3</accession>
<name>A0ABQ5QUB3_9ACTN</name>
<sequence>MRNFAARIHHGALRGTPAVVLENELLRVTVLLHGAHIIEFNHKPRDLDFIWLTPGTSWPGQGDFFDSYPGGWQEIFPSGGAPATYRGAVLDQHDEAVALPWECEVVEDDPARVAVRLTVRTKRTPFRVSKVLSLASGEARLSVSSTVTSEAPVETHAMWGQHLAYGAPFLIPGSRITLPPGVTVQPHEVTLNPPRRAVAEGGPYPWPVVPTPDGGTVDLSVIPEPGAPSDVCYLTGFTEGWYELRRPDGDAGVRVKWDAATLPYLWLWHEFGDTTGHPWWGRAYVAGLEPFSSYPTNGLPDAVANGSAMTLAPWSSRSVDWSVEVI</sequence>
<dbReference type="RefSeq" id="WP_281895446.1">
    <property type="nucleotide sequence ID" value="NZ_BSDI01000011.1"/>
</dbReference>
<keyword evidence="2" id="KW-1185">Reference proteome</keyword>
<dbReference type="Pfam" id="PF14486">
    <property type="entry name" value="DUF4432"/>
    <property type="match status" value="1"/>
</dbReference>
<dbReference type="Proteomes" id="UP001144280">
    <property type="component" value="Unassembled WGS sequence"/>
</dbReference>
<dbReference type="Gene3D" id="2.70.98.10">
    <property type="match status" value="1"/>
</dbReference>
<gene>
    <name evidence="1" type="ORF">Pa4123_27760</name>
</gene>
<evidence type="ECO:0008006" key="3">
    <source>
        <dbReference type="Google" id="ProtNLM"/>
    </source>
</evidence>
<proteinExistence type="predicted"/>
<reference evidence="1" key="1">
    <citation type="submission" date="2022-12" db="EMBL/GenBank/DDBJ databases">
        <title>New Phytohabitans aurantiacus sp. RD004123 nov., an actinomycete isolated from soil.</title>
        <authorList>
            <person name="Triningsih D.W."/>
            <person name="Harunari E."/>
            <person name="Igarashi Y."/>
        </authorList>
    </citation>
    <scope>NUCLEOTIDE SEQUENCE</scope>
    <source>
        <strain evidence="1">RD004123</strain>
    </source>
</reference>
<dbReference type="InterPro" id="IPR027839">
    <property type="entry name" value="DUF4432"/>
</dbReference>
<dbReference type="SUPFAM" id="SSF74650">
    <property type="entry name" value="Galactose mutarotase-like"/>
    <property type="match status" value="1"/>
</dbReference>
<dbReference type="InterPro" id="IPR014718">
    <property type="entry name" value="GH-type_carb-bd"/>
</dbReference>
<organism evidence="1 2">
    <name type="scientific">Phytohabitans aurantiacus</name>
    <dbReference type="NCBI Taxonomy" id="3016789"/>
    <lineage>
        <taxon>Bacteria</taxon>
        <taxon>Bacillati</taxon>
        <taxon>Actinomycetota</taxon>
        <taxon>Actinomycetes</taxon>
        <taxon>Micromonosporales</taxon>
        <taxon>Micromonosporaceae</taxon>
    </lineage>
</organism>
<comment type="caution">
    <text evidence="1">The sequence shown here is derived from an EMBL/GenBank/DDBJ whole genome shotgun (WGS) entry which is preliminary data.</text>
</comment>